<dbReference type="Proteomes" id="UP001249240">
    <property type="component" value="Unassembled WGS sequence"/>
</dbReference>
<protein>
    <submittedName>
        <fullName evidence="1">Uncharacterized protein</fullName>
    </submittedName>
</protein>
<dbReference type="AlphaFoldDB" id="A0AAW8T1V8"/>
<evidence type="ECO:0000313" key="1">
    <source>
        <dbReference type="EMBL" id="MDT2538915.1"/>
    </source>
</evidence>
<comment type="caution">
    <text evidence="1">The sequence shown here is derived from an EMBL/GenBank/DDBJ whole genome shotgun (WGS) entry which is preliminary data.</text>
</comment>
<dbReference type="EMBL" id="JARPXM010000012">
    <property type="protein sequence ID" value="MDT2538915.1"/>
    <property type="molecule type" value="Genomic_DNA"/>
</dbReference>
<dbReference type="RefSeq" id="WP_010744996.1">
    <property type="nucleotide sequence ID" value="NZ_BAAAXM010000011.1"/>
</dbReference>
<evidence type="ECO:0000313" key="2">
    <source>
        <dbReference type="Proteomes" id="UP001249240"/>
    </source>
</evidence>
<name>A0AAW8T1V8_9ENTE</name>
<gene>
    <name evidence="1" type="ORF">P7D78_12335</name>
</gene>
<proteinExistence type="predicted"/>
<reference evidence="1" key="1">
    <citation type="submission" date="2023-03" db="EMBL/GenBank/DDBJ databases">
        <authorList>
            <person name="Shen W."/>
            <person name="Cai J."/>
        </authorList>
    </citation>
    <scope>NUCLEOTIDE SEQUENCE</scope>
    <source>
        <strain evidence="1">B646-2</strain>
    </source>
</reference>
<organism evidence="1 2">
    <name type="scientific">Enterococcus raffinosus</name>
    <dbReference type="NCBI Taxonomy" id="71452"/>
    <lineage>
        <taxon>Bacteria</taxon>
        <taxon>Bacillati</taxon>
        <taxon>Bacillota</taxon>
        <taxon>Bacilli</taxon>
        <taxon>Lactobacillales</taxon>
        <taxon>Enterococcaceae</taxon>
        <taxon>Enterococcus</taxon>
    </lineage>
</organism>
<accession>A0AAW8T1V8</accession>
<sequence length="455" mass="54291">MENNQKIYSVSQLYDLKQADIQLKTKDWLVMSRLLLEPDRMLINGKEQAFDPDYLQRTINAFGTKEDYWLQLKNQDEEMTVHLLGDTLFEKSILVKQNFFYWENVYLDYLKSRLTEHGFFAYIRSYEEYLYHNTSELSKRRSFETAEETSALPKMKGLNGDVVVDCNVFPGYDVFYKGVCLTACWWLFLGDPYKKLFAKQLLLEIQQVDKVTELGEGVFFELYKDPFQWKEEANLRFQQLFRDQLGISQLSYTNGVGLLKQPYIEFAFEDTVIQTVQYQNEQFQPTKKSDASYFVTRTYNFLTNQYRVNRMKGGLNALAYFPWIDDESERMMNYHILYPELTLDKGLAAFEYYIRDSIEFEIQDMRYKDYTAVLQLFIPKKAFLDFPLEELKGALKDMTIHQVSRKNDSLTFSLEKEAKHLIVSFIDQKKCQQKINWIYWKFDNSWMLPFQVSKY</sequence>